<protein>
    <recommendedName>
        <fullName evidence="2">Protein ZIP4 homolog</fullName>
    </recommendedName>
</protein>
<accession>A0A2N0NY60</accession>
<dbReference type="Pfam" id="PF08631">
    <property type="entry name" value="SPO22"/>
    <property type="match status" value="1"/>
</dbReference>
<dbReference type="Gene3D" id="1.25.40.10">
    <property type="entry name" value="Tetratricopeptide repeat domain"/>
    <property type="match status" value="2"/>
</dbReference>
<evidence type="ECO:0000256" key="1">
    <source>
        <dbReference type="ARBA" id="ARBA00023254"/>
    </source>
</evidence>
<comment type="caution">
    <text evidence="3">The sequence shown here is derived from an EMBL/GenBank/DDBJ whole genome shotgun (WGS) entry which is preliminary data.</text>
</comment>
<dbReference type="InterPro" id="IPR011990">
    <property type="entry name" value="TPR-like_helical_dom_sf"/>
</dbReference>
<reference evidence="3 4" key="2">
    <citation type="submission" date="2017-09" db="EMBL/GenBank/DDBJ databases">
        <title>Extensive intraspecific genome diversity in a model arbuscular mycorrhizal fungus.</title>
        <authorList>
            <person name="Chen E.C."/>
            <person name="Morin E."/>
            <person name="Beaudet D."/>
            <person name="Noel J."/>
            <person name="Ndikumana S."/>
            <person name="Charron P."/>
            <person name="St-Onge C."/>
            <person name="Giorgi J."/>
            <person name="Grigoriev I.V."/>
            <person name="Roux C."/>
            <person name="Martin F.M."/>
            <person name="Corradi N."/>
        </authorList>
    </citation>
    <scope>NUCLEOTIDE SEQUENCE [LARGE SCALE GENOMIC DNA]</scope>
    <source>
        <strain evidence="3 4">A5</strain>
    </source>
</reference>
<keyword evidence="1" id="KW-0469">Meiosis</keyword>
<proteinExistence type="predicted"/>
<dbReference type="AlphaFoldDB" id="A0A2N0NY60"/>
<sequence>MFKKTNKSTDSEAPFFLTLDGKRVSTSPTSSEDITFPLNSGDAHISENADPKAIGTRLKKQLEVISALVKDVHEKINKNPLDTKFIQDSLKEILRSVEQFMNLQKVAQNFELSDEIDEIGVGLWNSSIALKTISDSRGTDELIPLFRQVGFAMIRAGVSEDPEKKSTVKLLALASKVGKAWLDCGRSDQADDVLRSANEIEDSVLSLQDGTAKEQHSKAAALLVYYAYRAEAAWKLANVHVANLMFQHATDKNYLEYVTTKEIDILCQVCFTVGNQASREGKTNDAIKWLRKCHELLTDGTPVSNSERTKLLTNTLNILANCYLKNIVYDESNLDLAENAVNLCLEENPGNALATLLKLKIMKQKNFIPIQFEGVYFPFIRNSQVTKENLKILLNITHFISEINVMTALRGIDILIEEKLADMRNVSYIEKAIISKFHMLESGNSINLEINDIICSIEVTLGFEQRHGIVISHRTRIACQLILWQNGDRNYSNQDYERAKKWYLMAYKWLSSTKNRNAAILQRKIALCCLEDDALSDAIEAVHKAQLHEDNSSANFYILYHIAMEKRQNDQAIRYLSNMCNGNGFNGNMLAMAAHEAYKKGNKEILIETLQEILKKHKNGEDIANINISVLIRCLIRMTHNSLSSNAEKNSLKECICNYFEIASTLNDTTIKDVNETGIFQSKKAPLNDFEWFFKTAWNIALGFCHQSDNGSDLYAVRLIEISHKFLNEYPEETIEHITRKKLCIFFSLCGKIFFSRQEKSISKKKEILEQVLDKVEQYKKIKVSSKRKFENIENDGQSSQKDLMLVLLFEYEAKVKLGLWDKLQSVINTTEAFDFEIPSKIFERMVELLINESDCPSTIIISTLQILLNSIMKHKQADIEQFSRWFRMLIITAMLKNKQSAAQYYVQVLDILNQECTKGKYPPDEIQWLMVNAWNCGIDYYSSANDFVQAKKWCETAINFCQYINNGMLYKEEMRKSYNEIIKNYDASIVEV</sequence>
<dbReference type="GO" id="GO:0051321">
    <property type="term" value="P:meiotic cell cycle"/>
    <property type="evidence" value="ECO:0007669"/>
    <property type="project" value="UniProtKB-KW"/>
</dbReference>
<dbReference type="SUPFAM" id="SSF48452">
    <property type="entry name" value="TPR-like"/>
    <property type="match status" value="1"/>
</dbReference>
<evidence type="ECO:0000256" key="2">
    <source>
        <dbReference type="ARBA" id="ARBA00031845"/>
    </source>
</evidence>
<dbReference type="Proteomes" id="UP000232722">
    <property type="component" value="Unassembled WGS sequence"/>
</dbReference>
<dbReference type="InterPro" id="IPR013940">
    <property type="entry name" value="Spo22/ZIP4/TEX11"/>
</dbReference>
<evidence type="ECO:0000313" key="4">
    <source>
        <dbReference type="Proteomes" id="UP000232722"/>
    </source>
</evidence>
<name>A0A2N0NY60_9GLOM</name>
<organism evidence="3 4">
    <name type="scientific">Rhizophagus irregularis</name>
    <dbReference type="NCBI Taxonomy" id="588596"/>
    <lineage>
        <taxon>Eukaryota</taxon>
        <taxon>Fungi</taxon>
        <taxon>Fungi incertae sedis</taxon>
        <taxon>Mucoromycota</taxon>
        <taxon>Glomeromycotina</taxon>
        <taxon>Glomeromycetes</taxon>
        <taxon>Glomerales</taxon>
        <taxon>Glomeraceae</taxon>
        <taxon>Rhizophagus</taxon>
    </lineage>
</organism>
<dbReference type="VEuPathDB" id="FungiDB:FUN_021255"/>
<dbReference type="PANTHER" id="PTHR40375">
    <property type="entry name" value="SPORULATION-SPECIFIC PROTEIN 22"/>
    <property type="match status" value="1"/>
</dbReference>
<dbReference type="EMBL" id="LLXJ01002162">
    <property type="protein sequence ID" value="PKB99499.1"/>
    <property type="molecule type" value="Genomic_DNA"/>
</dbReference>
<dbReference type="PANTHER" id="PTHR40375:SF2">
    <property type="entry name" value="SPORULATION-SPECIFIC PROTEIN 22"/>
    <property type="match status" value="1"/>
</dbReference>
<evidence type="ECO:0000313" key="3">
    <source>
        <dbReference type="EMBL" id="PKB99499.1"/>
    </source>
</evidence>
<dbReference type="VEuPathDB" id="FungiDB:RhiirFUN_003081"/>
<dbReference type="GO" id="GO:0090173">
    <property type="term" value="P:regulation of synaptonemal complex assembly"/>
    <property type="evidence" value="ECO:0007669"/>
    <property type="project" value="InterPro"/>
</dbReference>
<dbReference type="VEuPathDB" id="FungiDB:RhiirA1_470489"/>
<reference evidence="3 4" key="1">
    <citation type="submission" date="2016-04" db="EMBL/GenBank/DDBJ databases">
        <title>Genome analyses suggest a sexual origin of heterokaryosis in a supposedly ancient asexual fungus.</title>
        <authorList>
            <person name="Ropars J."/>
            <person name="Sedzielewska K."/>
            <person name="Noel J."/>
            <person name="Charron P."/>
            <person name="Farinelli L."/>
            <person name="Marton T."/>
            <person name="Kruger M."/>
            <person name="Pelin A."/>
            <person name="Brachmann A."/>
            <person name="Corradi N."/>
        </authorList>
    </citation>
    <scope>NUCLEOTIDE SEQUENCE [LARGE SCALE GENOMIC DNA]</scope>
    <source>
        <strain evidence="3 4">A5</strain>
    </source>
</reference>
<gene>
    <name evidence="3" type="ORF">RhiirA5_429589</name>
</gene>
<dbReference type="InterPro" id="IPR039057">
    <property type="entry name" value="Spo22/ZIP4"/>
</dbReference>